<feature type="binding site" evidence="6">
    <location>
        <position position="315"/>
    </location>
    <ligand>
        <name>S-adenosyl-L-methionine</name>
        <dbReference type="ChEBI" id="CHEBI:59789"/>
    </ligand>
</feature>
<reference evidence="9 10" key="1">
    <citation type="submission" date="2012-10" db="EMBL/GenBank/DDBJ databases">
        <title>Genome sequencing of Tanticharoenia sakaeratensis NBRC 103193.</title>
        <authorList>
            <person name="Azuma Y."/>
            <person name="Hadano H."/>
            <person name="Hirakawa H."/>
            <person name="Matsushita K."/>
        </authorList>
    </citation>
    <scope>NUCLEOTIDE SEQUENCE [LARGE SCALE GENOMIC DNA]</scope>
    <source>
        <strain evidence="9 10">NBRC 103193</strain>
    </source>
</reference>
<dbReference type="PROSITE" id="PS01153">
    <property type="entry name" value="NOL1_NOP2_SUN"/>
    <property type="match status" value="1"/>
</dbReference>
<dbReference type="InterPro" id="IPR006027">
    <property type="entry name" value="NusB_RsmB_TIM44"/>
</dbReference>
<dbReference type="GO" id="GO:0003723">
    <property type="term" value="F:RNA binding"/>
    <property type="evidence" value="ECO:0007669"/>
    <property type="project" value="UniProtKB-UniRule"/>
</dbReference>
<dbReference type="InterPro" id="IPR029063">
    <property type="entry name" value="SAM-dependent_MTases_sf"/>
</dbReference>
<dbReference type="InterPro" id="IPR035926">
    <property type="entry name" value="NusB-like_sf"/>
</dbReference>
<evidence type="ECO:0000256" key="4">
    <source>
        <dbReference type="ARBA" id="ARBA00022691"/>
    </source>
</evidence>
<evidence type="ECO:0000259" key="8">
    <source>
        <dbReference type="PROSITE" id="PS51686"/>
    </source>
</evidence>
<evidence type="ECO:0000256" key="5">
    <source>
        <dbReference type="ARBA" id="ARBA00022884"/>
    </source>
</evidence>
<dbReference type="RefSeq" id="WP_048850925.1">
    <property type="nucleotide sequence ID" value="NZ_BALE01000051.1"/>
</dbReference>
<comment type="caution">
    <text evidence="9">The sequence shown here is derived from an EMBL/GenBank/DDBJ whole genome shotgun (WGS) entry which is preliminary data.</text>
</comment>
<sequence length="434" mass="46628">MTTAKNLARIMTQSRPRRPARPSPADPTRDIAFDIVCGVVEHRRMLETTLERAPDTDPRDRASAHRLAATTLRHMGTSGEVLAPLLRREPPAPVRVALLMGVTQLLFLDVPPHAAVGTIVDMLRRRGLAPFAGLANAVLRRVAKDGQALLDGLDQSRLDVPAWLWSAWGARARAIAKGLHREAPLDLTLRPGATAPEGGIVMPGGSVRYPAGTRVTTLEGFEAGTFWVQDMAAAVPARLLGDVAGQRVVDLCAAPGGKTAQLAAAGASVIAVEREAGRMARLRENLARIGVSAETVVADAESWRPETPVDAVLLDAPCSATGTLRRHPDVLWVKRPRDVTALAAGQDRLIDAARDMLRPGGVLVYAVCSLQDEEGPDRVRAALTRGWRCEPIGADMLADLPEALTPEGWYRTHPGMRPDEGGMDGFFAARLIRI</sequence>
<dbReference type="OrthoDB" id="9810297at2"/>
<dbReference type="InterPro" id="IPR023267">
    <property type="entry name" value="RCMT"/>
</dbReference>
<name>A0A0D6MQ81_9PROT</name>
<evidence type="ECO:0000313" key="9">
    <source>
        <dbReference type="EMBL" id="GAN55616.1"/>
    </source>
</evidence>
<evidence type="ECO:0000256" key="2">
    <source>
        <dbReference type="ARBA" id="ARBA00022603"/>
    </source>
</evidence>
<feature type="binding site" evidence="6">
    <location>
        <begin position="252"/>
        <end position="258"/>
    </location>
    <ligand>
        <name>S-adenosyl-L-methionine</name>
        <dbReference type="ChEBI" id="CHEBI:59789"/>
    </ligand>
</feature>
<dbReference type="Gene3D" id="3.40.50.150">
    <property type="entry name" value="Vaccinia Virus protein VP39"/>
    <property type="match status" value="1"/>
</dbReference>
<dbReference type="AlphaFoldDB" id="A0A0D6MQ81"/>
<protein>
    <submittedName>
        <fullName evidence="9">rRNA methyltransferase RsmB</fullName>
    </submittedName>
</protein>
<dbReference type="CDD" id="cd02440">
    <property type="entry name" value="AdoMet_MTases"/>
    <property type="match status" value="1"/>
</dbReference>
<dbReference type="PANTHER" id="PTHR22807:SF61">
    <property type="entry name" value="NOL1_NOP2_SUN FAMILY PROTEIN _ ANTITERMINATION NUSB DOMAIN-CONTAINING PROTEIN"/>
    <property type="match status" value="1"/>
</dbReference>
<dbReference type="InterPro" id="IPR049560">
    <property type="entry name" value="MeTrfase_RsmB-F_NOP2_cat"/>
</dbReference>
<comment type="similarity">
    <text evidence="1 6">Belongs to the class I-like SAM-binding methyltransferase superfamily. RsmB/NOP family.</text>
</comment>
<dbReference type="Gene3D" id="1.10.940.10">
    <property type="entry name" value="NusB-like"/>
    <property type="match status" value="1"/>
</dbReference>
<keyword evidence="2 6" id="KW-0489">Methyltransferase</keyword>
<dbReference type="SUPFAM" id="SSF48013">
    <property type="entry name" value="NusB-like"/>
    <property type="match status" value="1"/>
</dbReference>
<dbReference type="EMBL" id="BALE01000051">
    <property type="protein sequence ID" value="GAN55616.1"/>
    <property type="molecule type" value="Genomic_DNA"/>
</dbReference>
<keyword evidence="5 6" id="KW-0694">RNA-binding</keyword>
<feature type="binding site" evidence="6">
    <location>
        <position position="273"/>
    </location>
    <ligand>
        <name>S-adenosyl-L-methionine</name>
        <dbReference type="ChEBI" id="CHEBI:59789"/>
    </ligand>
</feature>
<dbReference type="GO" id="GO:0008173">
    <property type="term" value="F:RNA methyltransferase activity"/>
    <property type="evidence" value="ECO:0007669"/>
    <property type="project" value="InterPro"/>
</dbReference>
<proteinExistence type="inferred from homology"/>
<feature type="domain" description="SAM-dependent MTase RsmB/NOP-type" evidence="8">
    <location>
        <begin position="152"/>
        <end position="434"/>
    </location>
</feature>
<dbReference type="GO" id="GO:0006355">
    <property type="term" value="P:regulation of DNA-templated transcription"/>
    <property type="evidence" value="ECO:0007669"/>
    <property type="project" value="InterPro"/>
</dbReference>
<dbReference type="GO" id="GO:0001510">
    <property type="term" value="P:RNA methylation"/>
    <property type="evidence" value="ECO:0007669"/>
    <property type="project" value="InterPro"/>
</dbReference>
<keyword evidence="10" id="KW-1185">Reference proteome</keyword>
<feature type="active site" description="Nucleophile" evidence="6">
    <location>
        <position position="368"/>
    </location>
</feature>
<evidence type="ECO:0000256" key="7">
    <source>
        <dbReference type="SAM" id="MobiDB-lite"/>
    </source>
</evidence>
<dbReference type="InterPro" id="IPR018314">
    <property type="entry name" value="RsmB/NOL1/NOP2-like_CS"/>
</dbReference>
<evidence type="ECO:0000256" key="3">
    <source>
        <dbReference type="ARBA" id="ARBA00022679"/>
    </source>
</evidence>
<dbReference type="PROSITE" id="PS51686">
    <property type="entry name" value="SAM_MT_RSMB_NOP"/>
    <property type="match status" value="1"/>
</dbReference>
<dbReference type="STRING" id="1231623.Tasa_051_021"/>
<evidence type="ECO:0000313" key="10">
    <source>
        <dbReference type="Proteomes" id="UP000032679"/>
    </source>
</evidence>
<keyword evidence="3 6" id="KW-0808">Transferase</keyword>
<feature type="region of interest" description="Disordered" evidence="7">
    <location>
        <begin position="1"/>
        <end position="29"/>
    </location>
</feature>
<dbReference type="Pfam" id="PF01189">
    <property type="entry name" value="Methyltr_RsmB-F"/>
    <property type="match status" value="1"/>
</dbReference>
<organism evidence="9 10">
    <name type="scientific">Tanticharoenia sakaeratensis NBRC 103193</name>
    <dbReference type="NCBI Taxonomy" id="1231623"/>
    <lineage>
        <taxon>Bacteria</taxon>
        <taxon>Pseudomonadati</taxon>
        <taxon>Pseudomonadota</taxon>
        <taxon>Alphaproteobacteria</taxon>
        <taxon>Acetobacterales</taxon>
        <taxon>Acetobacteraceae</taxon>
        <taxon>Tanticharoenia</taxon>
    </lineage>
</organism>
<dbReference type="InterPro" id="IPR001678">
    <property type="entry name" value="MeTrfase_RsmB-F_NOP2_dom"/>
</dbReference>
<evidence type="ECO:0000256" key="6">
    <source>
        <dbReference type="PROSITE-ProRule" id="PRU01023"/>
    </source>
</evidence>
<accession>A0A0D6MQ81</accession>
<dbReference type="PANTHER" id="PTHR22807">
    <property type="entry name" value="NOP2 YEAST -RELATED NOL1/NOP2/FMU SUN DOMAIN-CONTAINING"/>
    <property type="match status" value="1"/>
</dbReference>
<gene>
    <name evidence="9" type="ORF">Tasa_051_021</name>
</gene>
<dbReference type="Proteomes" id="UP000032679">
    <property type="component" value="Unassembled WGS sequence"/>
</dbReference>
<dbReference type="PRINTS" id="PR02008">
    <property type="entry name" value="RCMTFAMILY"/>
</dbReference>
<dbReference type="SUPFAM" id="SSF53335">
    <property type="entry name" value="S-adenosyl-L-methionine-dependent methyltransferases"/>
    <property type="match status" value="1"/>
</dbReference>
<feature type="binding site" evidence="6">
    <location>
        <position position="299"/>
    </location>
    <ligand>
        <name>S-adenosyl-L-methionine</name>
        <dbReference type="ChEBI" id="CHEBI:59789"/>
    </ligand>
</feature>
<dbReference type="Pfam" id="PF01029">
    <property type="entry name" value="NusB"/>
    <property type="match status" value="1"/>
</dbReference>
<evidence type="ECO:0000256" key="1">
    <source>
        <dbReference type="ARBA" id="ARBA00007494"/>
    </source>
</evidence>
<keyword evidence="4 6" id="KW-0949">S-adenosyl-L-methionine</keyword>